<dbReference type="PANTHER" id="PTHR24300:SF302">
    <property type="entry name" value="CYTOCHROME P450"/>
    <property type="match status" value="1"/>
</dbReference>
<evidence type="ECO:0000256" key="4">
    <source>
        <dbReference type="ARBA" id="ARBA00022723"/>
    </source>
</evidence>
<dbReference type="InterPro" id="IPR002401">
    <property type="entry name" value="Cyt_P450_E_grp-I"/>
</dbReference>
<dbReference type="Gene3D" id="1.10.630.10">
    <property type="entry name" value="Cytochrome P450"/>
    <property type="match status" value="1"/>
</dbReference>
<evidence type="ECO:0000313" key="7">
    <source>
        <dbReference type="Proteomes" id="UP000694414"/>
    </source>
</evidence>
<name>A0A8C8ZYK2_PROSS</name>
<keyword evidence="4" id="KW-0479">Metal-binding</keyword>
<reference evidence="6" key="1">
    <citation type="submission" date="2025-08" db="UniProtKB">
        <authorList>
            <consortium name="Ensembl"/>
        </authorList>
    </citation>
    <scope>IDENTIFICATION</scope>
</reference>
<dbReference type="InterPro" id="IPR001128">
    <property type="entry name" value="Cyt_P450"/>
</dbReference>
<dbReference type="GeneTree" id="ENSGT00940000162510"/>
<dbReference type="PANTHER" id="PTHR24300">
    <property type="entry name" value="CYTOCHROME P450 508A4-RELATED"/>
    <property type="match status" value="1"/>
</dbReference>
<keyword evidence="7" id="KW-1185">Reference proteome</keyword>
<dbReference type="InterPro" id="IPR036396">
    <property type="entry name" value="Cyt_P450_sf"/>
</dbReference>
<comment type="similarity">
    <text evidence="2">Belongs to the cytochrome P450 family.</text>
</comment>
<dbReference type="Proteomes" id="UP000694414">
    <property type="component" value="Unplaced"/>
</dbReference>
<dbReference type="InterPro" id="IPR050182">
    <property type="entry name" value="Cytochrome_P450_fam2"/>
</dbReference>
<dbReference type="GO" id="GO:0020037">
    <property type="term" value="F:heme binding"/>
    <property type="evidence" value="ECO:0007669"/>
    <property type="project" value="InterPro"/>
</dbReference>
<evidence type="ECO:0000256" key="2">
    <source>
        <dbReference type="ARBA" id="ARBA00010617"/>
    </source>
</evidence>
<evidence type="ECO:0000256" key="5">
    <source>
        <dbReference type="ARBA" id="ARBA00023004"/>
    </source>
</evidence>
<keyword evidence="5" id="KW-0408">Iron</keyword>
<dbReference type="GO" id="GO:0006082">
    <property type="term" value="P:organic acid metabolic process"/>
    <property type="evidence" value="ECO:0007669"/>
    <property type="project" value="TreeGrafter"/>
</dbReference>
<dbReference type="GO" id="GO:0016712">
    <property type="term" value="F:oxidoreductase activity, acting on paired donors, with incorporation or reduction of molecular oxygen, reduced flavin or flavoprotein as one donor, and incorporation of one atom of oxygen"/>
    <property type="evidence" value="ECO:0007669"/>
    <property type="project" value="TreeGrafter"/>
</dbReference>
<dbReference type="Ensembl" id="ENSPSMT00000025894.1">
    <property type="protein sequence ID" value="ENSPSMP00000022308.1"/>
    <property type="gene ID" value="ENSPSMG00000015759.1"/>
</dbReference>
<dbReference type="GO" id="GO:0005506">
    <property type="term" value="F:iron ion binding"/>
    <property type="evidence" value="ECO:0007669"/>
    <property type="project" value="InterPro"/>
</dbReference>
<organism evidence="6 7">
    <name type="scientific">Prolemur simus</name>
    <name type="common">Greater bamboo lemur</name>
    <name type="synonym">Hapalemur simus</name>
    <dbReference type="NCBI Taxonomy" id="1328070"/>
    <lineage>
        <taxon>Eukaryota</taxon>
        <taxon>Metazoa</taxon>
        <taxon>Chordata</taxon>
        <taxon>Craniata</taxon>
        <taxon>Vertebrata</taxon>
        <taxon>Euteleostomi</taxon>
        <taxon>Mammalia</taxon>
        <taxon>Eutheria</taxon>
        <taxon>Euarchontoglires</taxon>
        <taxon>Primates</taxon>
        <taxon>Strepsirrhini</taxon>
        <taxon>Lemuriformes</taxon>
        <taxon>Lemuridae</taxon>
        <taxon>Prolemur</taxon>
    </lineage>
</organism>
<evidence type="ECO:0000256" key="3">
    <source>
        <dbReference type="ARBA" id="ARBA00022617"/>
    </source>
</evidence>
<comment type="cofactor">
    <cofactor evidence="1">
        <name>heme</name>
        <dbReference type="ChEBI" id="CHEBI:30413"/>
    </cofactor>
</comment>
<proteinExistence type="inferred from homology"/>
<dbReference type="AlphaFoldDB" id="A0A8C8ZYK2"/>
<protein>
    <submittedName>
        <fullName evidence="6">Uncharacterized protein</fullName>
    </submittedName>
</protein>
<dbReference type="SUPFAM" id="SSF48264">
    <property type="entry name" value="Cytochrome P450"/>
    <property type="match status" value="1"/>
</dbReference>
<reference evidence="6" key="2">
    <citation type="submission" date="2025-09" db="UniProtKB">
        <authorList>
            <consortium name="Ensembl"/>
        </authorList>
    </citation>
    <scope>IDENTIFICATION</scope>
</reference>
<evidence type="ECO:0000256" key="1">
    <source>
        <dbReference type="ARBA" id="ARBA00001971"/>
    </source>
</evidence>
<dbReference type="Pfam" id="PF00067">
    <property type="entry name" value="p450"/>
    <property type="match status" value="1"/>
</dbReference>
<dbReference type="GO" id="GO:0006805">
    <property type="term" value="P:xenobiotic metabolic process"/>
    <property type="evidence" value="ECO:0007669"/>
    <property type="project" value="TreeGrafter"/>
</dbReference>
<sequence>HTKYSGDENLIALVSNLFVAGTETTASTLRRGILLMMRYPEVQKKVYDESTNVVACAQPRIARRTQMPYTDAVIQEVQRFANILPAGLPRATTTDIVLKNWEVRGENSRCLQSQKHRDELSKTSLACPFLSSFLSSPLLSRPPSFPFDKR</sequence>
<dbReference type="PRINTS" id="PR00463">
    <property type="entry name" value="EP450I"/>
</dbReference>
<keyword evidence="3" id="KW-0349">Heme</keyword>
<accession>A0A8C8ZYK2</accession>
<dbReference type="GO" id="GO:0005737">
    <property type="term" value="C:cytoplasm"/>
    <property type="evidence" value="ECO:0007669"/>
    <property type="project" value="TreeGrafter"/>
</dbReference>
<dbReference type="PRINTS" id="PR00385">
    <property type="entry name" value="P450"/>
</dbReference>
<evidence type="ECO:0000313" key="6">
    <source>
        <dbReference type="Ensembl" id="ENSPSMP00000022308.1"/>
    </source>
</evidence>